<dbReference type="Proteomes" id="UP000494245">
    <property type="component" value="Unassembled WGS sequence"/>
</dbReference>
<dbReference type="RefSeq" id="WP_173081627.1">
    <property type="nucleotide sequence ID" value="NZ_BLTE01000002.1"/>
</dbReference>
<accession>A0A6V8LJY5</accession>
<sequence>MPHEAFTISLGLPRLARTALALACLLLLAGLLSPGAVRAQQDSPGRFATPEEVRGYWTLVPWTDALKATNAQDPWKLPYQTFAFLPGGVFVSHMASEDARDTPRTLDELARILPKTTRWGFDKGFLVISRADDPKHPEIWGVNLITREFERGGVRFLPGDLLMSLDDGKGNVIYRRHLRRISDG</sequence>
<evidence type="ECO:0008006" key="4">
    <source>
        <dbReference type="Google" id="ProtNLM"/>
    </source>
</evidence>
<keyword evidence="3" id="KW-1185">Reference proteome</keyword>
<evidence type="ECO:0000313" key="2">
    <source>
        <dbReference type="EMBL" id="GFK93023.1"/>
    </source>
</evidence>
<reference evidence="2 3" key="1">
    <citation type="submission" date="2020-04" db="EMBL/GenBank/DDBJ databases">
        <authorList>
            <consortium name="Desulfovibrio sp. FSS-1 genome sequencing consortium"/>
            <person name="Shimoshige H."/>
            <person name="Kobayashi H."/>
            <person name="Maekawa T."/>
        </authorList>
    </citation>
    <scope>NUCLEOTIDE SEQUENCE [LARGE SCALE GENOMIC DNA]</scope>
    <source>
        <strain evidence="2 3">SIID29052-01</strain>
    </source>
</reference>
<reference evidence="2 3" key="2">
    <citation type="submission" date="2020-05" db="EMBL/GenBank/DDBJ databases">
        <title>Draft genome sequence of Desulfovibrio sp. strainFSS-1.</title>
        <authorList>
            <person name="Shimoshige H."/>
            <person name="Kobayashi H."/>
            <person name="Maekawa T."/>
        </authorList>
    </citation>
    <scope>NUCLEOTIDE SEQUENCE [LARGE SCALE GENOMIC DNA]</scope>
    <source>
        <strain evidence="2 3">SIID29052-01</strain>
    </source>
</reference>
<feature type="signal peptide" evidence="1">
    <location>
        <begin position="1"/>
        <end position="39"/>
    </location>
</feature>
<gene>
    <name evidence="2" type="ORF">NNJEOMEG_00852</name>
</gene>
<organism evidence="2 3">
    <name type="scientific">Fundidesulfovibrio magnetotacticus</name>
    <dbReference type="NCBI Taxonomy" id="2730080"/>
    <lineage>
        <taxon>Bacteria</taxon>
        <taxon>Pseudomonadati</taxon>
        <taxon>Thermodesulfobacteriota</taxon>
        <taxon>Desulfovibrionia</taxon>
        <taxon>Desulfovibrionales</taxon>
        <taxon>Desulfovibrionaceae</taxon>
        <taxon>Fundidesulfovibrio</taxon>
    </lineage>
</organism>
<dbReference type="AlphaFoldDB" id="A0A6V8LJY5"/>
<evidence type="ECO:0000256" key="1">
    <source>
        <dbReference type="SAM" id="SignalP"/>
    </source>
</evidence>
<evidence type="ECO:0000313" key="3">
    <source>
        <dbReference type="Proteomes" id="UP000494245"/>
    </source>
</evidence>
<protein>
    <recommendedName>
        <fullName evidence="4">Lipocalin-like domain-containing protein</fullName>
    </recommendedName>
</protein>
<feature type="chain" id="PRO_5028970359" description="Lipocalin-like domain-containing protein" evidence="1">
    <location>
        <begin position="40"/>
        <end position="184"/>
    </location>
</feature>
<dbReference type="EMBL" id="BLTE01000002">
    <property type="protein sequence ID" value="GFK93023.1"/>
    <property type="molecule type" value="Genomic_DNA"/>
</dbReference>
<name>A0A6V8LJY5_9BACT</name>
<proteinExistence type="predicted"/>
<keyword evidence="1" id="KW-0732">Signal</keyword>
<comment type="caution">
    <text evidence="2">The sequence shown here is derived from an EMBL/GenBank/DDBJ whole genome shotgun (WGS) entry which is preliminary data.</text>
</comment>